<proteinExistence type="predicted"/>
<keyword evidence="4" id="KW-1185">Reference proteome</keyword>
<gene>
    <name evidence="3" type="ORF">HERILL_LOCUS5354</name>
</gene>
<accession>A0A7R8UK30</accession>
<dbReference type="EMBL" id="LR899010">
    <property type="protein sequence ID" value="CAD7082310.1"/>
    <property type="molecule type" value="Genomic_DNA"/>
</dbReference>
<keyword evidence="2" id="KW-1133">Transmembrane helix</keyword>
<feature type="transmembrane region" description="Helical" evidence="2">
    <location>
        <begin position="109"/>
        <end position="131"/>
    </location>
</feature>
<dbReference type="AlphaFoldDB" id="A0A7R8UK30"/>
<evidence type="ECO:0000313" key="4">
    <source>
        <dbReference type="Proteomes" id="UP000594454"/>
    </source>
</evidence>
<evidence type="ECO:0000256" key="2">
    <source>
        <dbReference type="SAM" id="Phobius"/>
    </source>
</evidence>
<keyword evidence="2" id="KW-0472">Membrane</keyword>
<dbReference type="InParanoid" id="A0A7R8UK30"/>
<protein>
    <submittedName>
        <fullName evidence="3">Uncharacterized protein</fullName>
    </submittedName>
</protein>
<reference evidence="3 4" key="1">
    <citation type="submission" date="2020-11" db="EMBL/GenBank/DDBJ databases">
        <authorList>
            <person name="Wallbank WR R."/>
            <person name="Pardo Diaz C."/>
            <person name="Kozak K."/>
            <person name="Martin S."/>
            <person name="Jiggins C."/>
            <person name="Moest M."/>
            <person name="Warren A I."/>
            <person name="Generalovic N T."/>
            <person name="Byers J.R.P. K."/>
            <person name="Montejo-Kovacevich G."/>
            <person name="Yen C E."/>
        </authorList>
    </citation>
    <scope>NUCLEOTIDE SEQUENCE [LARGE SCALE GENOMIC DNA]</scope>
</reference>
<organism evidence="3 4">
    <name type="scientific">Hermetia illucens</name>
    <name type="common">Black soldier fly</name>
    <dbReference type="NCBI Taxonomy" id="343691"/>
    <lineage>
        <taxon>Eukaryota</taxon>
        <taxon>Metazoa</taxon>
        <taxon>Ecdysozoa</taxon>
        <taxon>Arthropoda</taxon>
        <taxon>Hexapoda</taxon>
        <taxon>Insecta</taxon>
        <taxon>Pterygota</taxon>
        <taxon>Neoptera</taxon>
        <taxon>Endopterygota</taxon>
        <taxon>Diptera</taxon>
        <taxon>Brachycera</taxon>
        <taxon>Stratiomyomorpha</taxon>
        <taxon>Stratiomyidae</taxon>
        <taxon>Hermetiinae</taxon>
        <taxon>Hermetia</taxon>
    </lineage>
</organism>
<dbReference type="Proteomes" id="UP000594454">
    <property type="component" value="Chromosome 2"/>
</dbReference>
<name>A0A7R8UK30_HERIL</name>
<feature type="non-terminal residue" evidence="3">
    <location>
        <position position="1"/>
    </location>
</feature>
<feature type="transmembrane region" description="Helical" evidence="2">
    <location>
        <begin position="12"/>
        <end position="40"/>
    </location>
</feature>
<keyword evidence="2" id="KW-0812">Transmembrane</keyword>
<dbReference type="OrthoDB" id="6611212at2759"/>
<feature type="region of interest" description="Disordered" evidence="1">
    <location>
        <begin position="221"/>
        <end position="241"/>
    </location>
</feature>
<evidence type="ECO:0000313" key="3">
    <source>
        <dbReference type="EMBL" id="CAD7082310.1"/>
    </source>
</evidence>
<feature type="transmembrane region" description="Helical" evidence="2">
    <location>
        <begin position="137"/>
        <end position="156"/>
    </location>
</feature>
<sequence length="254" mass="28542">TPGYLIICIAGLLFMIMIIFNVKHSAFVALLIATALIGIVNGRQSRIMRFQPETQLSTAVRSSPPPSSSLSPTDDSWFSWANWRSILLRNGESQAGESRTFGLKRRLQMALIPLVFKFGVISTLIFILVALGLKTVFLLKTLLILNLAGIIAKLFIWKSELTSSKNQVTYSQWVPPIPPHFAPPHHEELKGKEVHLHIHNVPHNDGHGGWEQSNSYHHETHLEPYGGYSNPAPSYAHPTQRRSFKKIPISFHSR</sequence>
<evidence type="ECO:0000256" key="1">
    <source>
        <dbReference type="SAM" id="MobiDB-lite"/>
    </source>
</evidence>